<evidence type="ECO:0000313" key="3">
    <source>
        <dbReference type="Proteomes" id="UP000653045"/>
    </source>
</evidence>
<dbReference type="RefSeq" id="WP_199574966.1">
    <property type="nucleotide sequence ID" value="NZ_JAENBO010000001.1"/>
</dbReference>
<dbReference type="InterPro" id="IPR036699">
    <property type="entry name" value="YehR-like_sf"/>
</dbReference>
<comment type="caution">
    <text evidence="2">The sequence shown here is derived from an EMBL/GenBank/DDBJ whole genome shotgun (WGS) entry which is preliminary data.</text>
</comment>
<keyword evidence="3" id="KW-1185">Reference proteome</keyword>
<sequence length="166" mass="18750">MRKKQIILGLIMTAMLAILVACGSKTSKTESVSYQSNQKGVDNRVTYYYEKGTDEVTKQEAVTQMSYDFLAVKNAEEAKKKLESFTSMYEGIEGITEDVKFEESSLTETVTIDYTKVNFAELSEIPGIDAVNLENSDYISLDQSVQLIKQQGFEEVKDGKFKKFEE</sequence>
<accession>A0ABS0ZHF3</accession>
<gene>
    <name evidence="2" type="ORF">JHK62_01785</name>
</gene>
<dbReference type="Gene3D" id="3.30.1830.10">
    <property type="entry name" value="YehR-like"/>
    <property type="match status" value="1"/>
</dbReference>
<dbReference type="Proteomes" id="UP000653045">
    <property type="component" value="Unassembled WGS sequence"/>
</dbReference>
<feature type="signal peptide" evidence="1">
    <location>
        <begin position="1"/>
        <end position="23"/>
    </location>
</feature>
<proteinExistence type="predicted"/>
<keyword evidence="1" id="KW-0732">Signal</keyword>
<dbReference type="Pfam" id="PF06998">
    <property type="entry name" value="DUF1307"/>
    <property type="match status" value="1"/>
</dbReference>
<dbReference type="InterPro" id="IPR009736">
    <property type="entry name" value="DUF1307"/>
</dbReference>
<organism evidence="2 3">
    <name type="scientific">Streptococcus pacificus</name>
    <dbReference type="NCBI Taxonomy" id="2740577"/>
    <lineage>
        <taxon>Bacteria</taxon>
        <taxon>Bacillati</taxon>
        <taxon>Bacillota</taxon>
        <taxon>Bacilli</taxon>
        <taxon>Lactobacillales</taxon>
        <taxon>Streptococcaceae</taxon>
        <taxon>Streptococcus</taxon>
    </lineage>
</organism>
<protein>
    <submittedName>
        <fullName evidence="2">DUF1307 domain-containing protein</fullName>
    </submittedName>
</protein>
<evidence type="ECO:0000256" key="1">
    <source>
        <dbReference type="SAM" id="SignalP"/>
    </source>
</evidence>
<name>A0ABS0ZHF3_9STRE</name>
<feature type="chain" id="PRO_5046620316" evidence="1">
    <location>
        <begin position="24"/>
        <end position="166"/>
    </location>
</feature>
<dbReference type="PIRSF" id="PIRSF006187">
    <property type="entry name" value="DUF1307"/>
    <property type="match status" value="1"/>
</dbReference>
<dbReference type="PROSITE" id="PS51257">
    <property type="entry name" value="PROKAR_LIPOPROTEIN"/>
    <property type="match status" value="1"/>
</dbReference>
<dbReference type="EMBL" id="JAENBO010000001">
    <property type="protein sequence ID" value="MBJ8325410.1"/>
    <property type="molecule type" value="Genomic_DNA"/>
</dbReference>
<evidence type="ECO:0000313" key="2">
    <source>
        <dbReference type="EMBL" id="MBJ8325410.1"/>
    </source>
</evidence>
<dbReference type="SUPFAM" id="SSF160704">
    <property type="entry name" value="YehR-like"/>
    <property type="match status" value="1"/>
</dbReference>
<reference evidence="2 3" key="1">
    <citation type="journal article" date="2021" name="Int. J. Syst. Evol. Microbiol.">
        <title>Streptococcus vicugnae sp. nov., isolated from faeces of alpacas (Vicugna pacos) and cattle (Bos taurus), Streptococcus zalophi sp. nov., and Streptococcus pacificus sp. nov., isolated from respiratory tract of California sea lions (Zalophus californianus).</title>
        <authorList>
            <person name="Volokhov D.V."/>
            <person name="Zagorodnyaya T.A."/>
            <person name="Shen Z."/>
            <person name="Blom J."/>
            <person name="Furtak V.A."/>
            <person name="Eisenberg T."/>
            <person name="Fan P."/>
            <person name="Jeong K.C."/>
            <person name="Gao Y."/>
            <person name="Zhang S."/>
            <person name="Amselle M."/>
        </authorList>
    </citation>
    <scope>NUCLEOTIDE SEQUENCE [LARGE SCALE GENOMIC DNA]</scope>
    <source>
        <strain evidence="2 3">CSL7591</strain>
    </source>
</reference>